<dbReference type="InterPro" id="IPR047951">
    <property type="entry name" value="Transpos_ISL3"/>
</dbReference>
<dbReference type="PANTHER" id="PTHR33498">
    <property type="entry name" value="TRANSPOSASE FOR INSERTION SEQUENCE ELEMENT IS1557"/>
    <property type="match status" value="1"/>
</dbReference>
<dbReference type="InterPro" id="IPR029261">
    <property type="entry name" value="Transposase_Znf"/>
</dbReference>
<dbReference type="EMBL" id="NIOJ01000046">
    <property type="protein sequence ID" value="PNT96656.1"/>
    <property type="molecule type" value="Genomic_DNA"/>
</dbReference>
<gene>
    <name evidence="4" type="ORF">CDQ84_14865</name>
</gene>
<dbReference type="PANTHER" id="PTHR33498:SF1">
    <property type="entry name" value="TRANSPOSASE FOR INSERTION SEQUENCE ELEMENT IS1557"/>
    <property type="match status" value="1"/>
</dbReference>
<name>A0A2K2FD33_9CLOT</name>
<evidence type="ECO:0000259" key="3">
    <source>
        <dbReference type="Pfam" id="PF14690"/>
    </source>
</evidence>
<dbReference type="RefSeq" id="WP_103082521.1">
    <property type="nucleotide sequence ID" value="NZ_CP021850.1"/>
</dbReference>
<dbReference type="Proteomes" id="UP000236151">
    <property type="component" value="Unassembled WGS sequence"/>
</dbReference>
<evidence type="ECO:0000313" key="4">
    <source>
        <dbReference type="EMBL" id="PNT96656.1"/>
    </source>
</evidence>
<dbReference type="Pfam" id="PF13542">
    <property type="entry name" value="HTH_Tnp_ISL3"/>
    <property type="match status" value="1"/>
</dbReference>
<feature type="domain" description="Transposase IS204/IS1001/IS1096/IS1165 zinc-finger" evidence="3">
    <location>
        <begin position="40"/>
        <end position="83"/>
    </location>
</feature>
<feature type="domain" description="Transposase IS204/IS1001/IS1096/IS1165 DDE" evidence="1">
    <location>
        <begin position="156"/>
        <end position="394"/>
    </location>
</feature>
<evidence type="ECO:0008006" key="6">
    <source>
        <dbReference type="Google" id="ProtNLM"/>
    </source>
</evidence>
<evidence type="ECO:0000313" key="5">
    <source>
        <dbReference type="Proteomes" id="UP000236151"/>
    </source>
</evidence>
<dbReference type="OrthoDB" id="2110692at2"/>
<evidence type="ECO:0000259" key="1">
    <source>
        <dbReference type="Pfam" id="PF01610"/>
    </source>
</evidence>
<sequence length="401" mass="47384">MKTNYDFIKNMIGLQGIEIISTNVNNGIFQVFATSSYSFAICPRCKRLTQEIHDSRWQTIKHLPIWGMPTEIVLQKRRFICSCDMEHPFDEQFDFLRKYQRQTIPFEKYVFTLSHKNTIKNASEIADISECKCQRIYNHHADSLLEAREPESLRLLGIDDIARKKGHNYNTVVYNQETGNIVALFTGRKKEDVVTYLKGWPEEVRAKIEAVSMDMSRSYCQSILDCFPNAKPVVDRFHLAQNFHKCVDDARKHIQNHIRKHGNKDEVFKIRWALLKHVEDLKREEALLLILACNKYPVIEQLHYLKEEFREFFNLETKQETIAFIAYFKDLAAEYGIPELETFCKTLDNWLPYILNYYDYRISNGLTEGNNHKVKNIKRRGYGYRNDSNFNLRVKLEFECS</sequence>
<reference evidence="4 5" key="1">
    <citation type="submission" date="2017-06" db="EMBL/GenBank/DDBJ databases">
        <title>Investigating the central metabolism of Clostridium thermosuccinogenes.</title>
        <authorList>
            <person name="Koendjbiharie J.G."/>
            <person name="van Kranenburg R."/>
        </authorList>
    </citation>
    <scope>NUCLEOTIDE SEQUENCE [LARGE SCALE GENOMIC DNA]</scope>
    <source>
        <strain evidence="4 5">DSM 5806</strain>
    </source>
</reference>
<dbReference type="KEGG" id="cthd:CDO33_03785"/>
<dbReference type="NCBIfam" id="NF033550">
    <property type="entry name" value="transpos_ISL3"/>
    <property type="match status" value="1"/>
</dbReference>
<protein>
    <recommendedName>
        <fullName evidence="6">ISL3 family transposase</fullName>
    </recommendedName>
</protein>
<comment type="caution">
    <text evidence="4">The sequence shown here is derived from an EMBL/GenBank/DDBJ whole genome shotgun (WGS) entry which is preliminary data.</text>
</comment>
<keyword evidence="5" id="KW-1185">Reference proteome</keyword>
<dbReference type="InterPro" id="IPR002560">
    <property type="entry name" value="Transposase_DDE"/>
</dbReference>
<proteinExistence type="predicted"/>
<dbReference type="Pfam" id="PF01610">
    <property type="entry name" value="DDE_Tnp_ISL3"/>
    <property type="match status" value="1"/>
</dbReference>
<accession>A0A2K2FD33</accession>
<organism evidence="4 5">
    <name type="scientific">Clostridium thermosuccinogenes</name>
    <dbReference type="NCBI Taxonomy" id="84032"/>
    <lineage>
        <taxon>Bacteria</taxon>
        <taxon>Bacillati</taxon>
        <taxon>Bacillota</taxon>
        <taxon>Clostridia</taxon>
        <taxon>Eubacteriales</taxon>
        <taxon>Clostridiaceae</taxon>
        <taxon>Clostridium</taxon>
    </lineage>
</organism>
<dbReference type="InterPro" id="IPR032877">
    <property type="entry name" value="Transposase_HTH"/>
</dbReference>
<dbReference type="Pfam" id="PF14690">
    <property type="entry name" value="Zn_ribbon_ISL3"/>
    <property type="match status" value="1"/>
</dbReference>
<feature type="domain" description="Transposase IS204/IS1001/IS1096/IS1165 helix-turn-helix" evidence="2">
    <location>
        <begin position="91"/>
        <end position="141"/>
    </location>
</feature>
<dbReference type="AlphaFoldDB" id="A0A2K2FD33"/>
<evidence type="ECO:0000259" key="2">
    <source>
        <dbReference type="Pfam" id="PF13542"/>
    </source>
</evidence>